<dbReference type="EMBL" id="OB797035">
    <property type="protein sequence ID" value="CAD7434023.1"/>
    <property type="molecule type" value="Genomic_DNA"/>
</dbReference>
<evidence type="ECO:0000313" key="2">
    <source>
        <dbReference type="EMBL" id="CAD7434023.1"/>
    </source>
</evidence>
<dbReference type="AlphaFoldDB" id="A0A7R9HSY2"/>
<proteinExistence type="predicted"/>
<evidence type="ECO:0000256" key="1">
    <source>
        <dbReference type="SAM" id="MobiDB-lite"/>
    </source>
</evidence>
<protein>
    <submittedName>
        <fullName evidence="2">Uncharacterized protein</fullName>
    </submittedName>
</protein>
<sequence length="446" mass="48701">MKQQELYSSESERTEQVEVAADIDKRARLPLSILETWVVKSFSGVPNNRLPPQNFETFSGGVSFKTPHFSKIYRVEPVKDTQELTPLAPYCQILLATHCPAPSQGPNIKKRRKRIRPSSPLIEKSRKCTKYGDAKNITSGDTLTQFASTTRTPEETPSGNSPEPSLGNPPKRPLIPARGSLPSPPRGAKPRAAIVGSLTPPPGSPEVGLGGGTGEATKAKPTGALKKDQRGTAGKVNANKALGALTNSSRKEPMTQSPQIKPKPLLKREVQERLGKARGPKKETHFLPTDNPILRGYDVYRSDKPYFDQASGVSSFCSYLPLLLEYPRADELADQVAKEAARLPPEASLGVMFLYLKGYVRRGVLRTWHEQRVSTPAQNKLRSIRDGVSRPPIWKLTGQSLLQACGPDYQPSHSQPTKLETNGPEPVTSLLTSLSTLSLPAHQSGN</sequence>
<name>A0A7R9HSY2_9NEOP</name>
<feature type="region of interest" description="Disordered" evidence="1">
    <location>
        <begin position="101"/>
        <end position="267"/>
    </location>
</feature>
<reference evidence="2" key="1">
    <citation type="submission" date="2020-11" db="EMBL/GenBank/DDBJ databases">
        <authorList>
            <person name="Tran Van P."/>
        </authorList>
    </citation>
    <scope>NUCLEOTIDE SEQUENCE</scope>
</reference>
<feature type="region of interest" description="Disordered" evidence="1">
    <location>
        <begin position="407"/>
        <end position="427"/>
    </location>
</feature>
<feature type="compositionally biased region" description="Polar residues" evidence="1">
    <location>
        <begin position="411"/>
        <end position="420"/>
    </location>
</feature>
<organism evidence="2">
    <name type="scientific">Timema monikensis</name>
    <dbReference type="NCBI Taxonomy" id="170555"/>
    <lineage>
        <taxon>Eukaryota</taxon>
        <taxon>Metazoa</taxon>
        <taxon>Ecdysozoa</taxon>
        <taxon>Arthropoda</taxon>
        <taxon>Hexapoda</taxon>
        <taxon>Insecta</taxon>
        <taxon>Pterygota</taxon>
        <taxon>Neoptera</taxon>
        <taxon>Polyneoptera</taxon>
        <taxon>Phasmatodea</taxon>
        <taxon>Timematodea</taxon>
        <taxon>Timematoidea</taxon>
        <taxon>Timematidae</taxon>
        <taxon>Timema</taxon>
    </lineage>
</organism>
<accession>A0A7R9HSY2</accession>
<feature type="compositionally biased region" description="Polar residues" evidence="1">
    <location>
        <begin position="136"/>
        <end position="163"/>
    </location>
</feature>
<feature type="compositionally biased region" description="Basic and acidic residues" evidence="1">
    <location>
        <begin position="123"/>
        <end position="133"/>
    </location>
</feature>
<gene>
    <name evidence="2" type="ORF">TMSB3V08_LOCUS10686</name>
</gene>